<dbReference type="InterPro" id="IPR039539">
    <property type="entry name" value="Ras_GTPase_bind_prot"/>
</dbReference>
<dbReference type="CDD" id="cd00590">
    <property type="entry name" value="RRM_SF"/>
    <property type="match status" value="1"/>
</dbReference>
<dbReference type="GO" id="GO:1990904">
    <property type="term" value="C:ribonucleoprotein complex"/>
    <property type="evidence" value="ECO:0007669"/>
    <property type="project" value="TreeGrafter"/>
</dbReference>
<dbReference type="Pfam" id="PF00076">
    <property type="entry name" value="RRM_1"/>
    <property type="match status" value="1"/>
</dbReference>
<dbReference type="FunFam" id="3.10.450.50:FF:000003">
    <property type="entry name" value="Nuclear transport factor 2 family protein"/>
    <property type="match status" value="1"/>
</dbReference>
<dbReference type="Gene3D" id="3.30.70.330">
    <property type="match status" value="1"/>
</dbReference>
<accession>A0AAV9H8W4</accession>
<feature type="region of interest" description="Disordered" evidence="3">
    <location>
        <begin position="173"/>
        <end position="195"/>
    </location>
</feature>
<protein>
    <submittedName>
        <fullName evidence="6">Ntf2 and rrm domain-containing protein</fullName>
    </submittedName>
</protein>
<dbReference type="GO" id="GO:0034517">
    <property type="term" value="P:ribophagy"/>
    <property type="evidence" value="ECO:0007669"/>
    <property type="project" value="TreeGrafter"/>
</dbReference>
<organism evidence="6 7">
    <name type="scientific">Podospora aff. communis PSN243</name>
    <dbReference type="NCBI Taxonomy" id="3040156"/>
    <lineage>
        <taxon>Eukaryota</taxon>
        <taxon>Fungi</taxon>
        <taxon>Dikarya</taxon>
        <taxon>Ascomycota</taxon>
        <taxon>Pezizomycotina</taxon>
        <taxon>Sordariomycetes</taxon>
        <taxon>Sordariomycetidae</taxon>
        <taxon>Sordariales</taxon>
        <taxon>Podosporaceae</taxon>
        <taxon>Podospora</taxon>
    </lineage>
</organism>
<keyword evidence="1 2" id="KW-0694">RNA-binding</keyword>
<evidence type="ECO:0000313" key="6">
    <source>
        <dbReference type="EMBL" id="KAK4455938.1"/>
    </source>
</evidence>
<evidence type="ECO:0000259" key="5">
    <source>
        <dbReference type="PROSITE" id="PS50177"/>
    </source>
</evidence>
<proteinExistence type="predicted"/>
<dbReference type="InterPro" id="IPR000504">
    <property type="entry name" value="RRM_dom"/>
</dbReference>
<feature type="compositionally biased region" description="Polar residues" evidence="3">
    <location>
        <begin position="1"/>
        <end position="26"/>
    </location>
</feature>
<dbReference type="SUPFAM" id="SSF54928">
    <property type="entry name" value="RNA-binding domain, RBD"/>
    <property type="match status" value="1"/>
</dbReference>
<dbReference type="InterPro" id="IPR032710">
    <property type="entry name" value="NTF2-like_dom_sf"/>
</dbReference>
<dbReference type="PROSITE" id="PS50102">
    <property type="entry name" value="RRM"/>
    <property type="match status" value="1"/>
</dbReference>
<feature type="domain" description="RRM" evidence="4">
    <location>
        <begin position="386"/>
        <end position="457"/>
    </location>
</feature>
<feature type="compositionally biased region" description="Low complexity" evidence="3">
    <location>
        <begin position="270"/>
        <end position="284"/>
    </location>
</feature>
<dbReference type="GO" id="GO:0016579">
    <property type="term" value="P:protein deubiquitination"/>
    <property type="evidence" value="ECO:0007669"/>
    <property type="project" value="TreeGrafter"/>
</dbReference>
<evidence type="ECO:0000259" key="4">
    <source>
        <dbReference type="PROSITE" id="PS50102"/>
    </source>
</evidence>
<dbReference type="CDD" id="cd00780">
    <property type="entry name" value="NTF2"/>
    <property type="match status" value="1"/>
</dbReference>
<dbReference type="Gene3D" id="3.10.450.50">
    <property type="match status" value="1"/>
</dbReference>
<dbReference type="SMART" id="SM00360">
    <property type="entry name" value="RRM"/>
    <property type="match status" value="1"/>
</dbReference>
<feature type="compositionally biased region" description="Low complexity" evidence="3">
    <location>
        <begin position="213"/>
        <end position="231"/>
    </location>
</feature>
<feature type="region of interest" description="Disordered" evidence="3">
    <location>
        <begin position="1"/>
        <end position="27"/>
    </location>
</feature>
<dbReference type="InterPro" id="IPR035979">
    <property type="entry name" value="RBD_domain_sf"/>
</dbReference>
<feature type="compositionally biased region" description="Pro residues" evidence="3">
    <location>
        <begin position="329"/>
        <end position="341"/>
    </location>
</feature>
<dbReference type="SUPFAM" id="SSF54427">
    <property type="entry name" value="NTF2-like"/>
    <property type="match status" value="1"/>
</dbReference>
<dbReference type="GO" id="GO:0003729">
    <property type="term" value="F:mRNA binding"/>
    <property type="evidence" value="ECO:0007669"/>
    <property type="project" value="TreeGrafter"/>
</dbReference>
<feature type="compositionally biased region" description="Polar residues" evidence="3">
    <location>
        <begin position="350"/>
        <end position="365"/>
    </location>
</feature>
<dbReference type="InterPro" id="IPR018222">
    <property type="entry name" value="Nuclear_transport_factor_2_euk"/>
</dbReference>
<evidence type="ECO:0000256" key="1">
    <source>
        <dbReference type="ARBA" id="ARBA00022884"/>
    </source>
</evidence>
<feature type="compositionally biased region" description="Basic and acidic residues" evidence="3">
    <location>
        <begin position="285"/>
        <end position="294"/>
    </location>
</feature>
<dbReference type="GO" id="GO:0005829">
    <property type="term" value="C:cytosol"/>
    <property type="evidence" value="ECO:0007669"/>
    <property type="project" value="TreeGrafter"/>
</dbReference>
<evidence type="ECO:0000256" key="2">
    <source>
        <dbReference type="PROSITE-ProRule" id="PRU00176"/>
    </source>
</evidence>
<dbReference type="GO" id="GO:1990861">
    <property type="term" value="C:Ubp3-Bre5 deubiquitination complex"/>
    <property type="evidence" value="ECO:0007669"/>
    <property type="project" value="TreeGrafter"/>
</dbReference>
<feature type="compositionally biased region" description="Gly residues" evidence="3">
    <location>
        <begin position="491"/>
        <end position="510"/>
    </location>
</feature>
<dbReference type="PANTHER" id="PTHR10693">
    <property type="entry name" value="RAS GTPASE-ACTIVATING PROTEIN-BINDING PROTEIN"/>
    <property type="match status" value="1"/>
</dbReference>
<reference evidence="6" key="2">
    <citation type="submission" date="2023-05" db="EMBL/GenBank/DDBJ databases">
        <authorList>
            <consortium name="Lawrence Berkeley National Laboratory"/>
            <person name="Steindorff A."/>
            <person name="Hensen N."/>
            <person name="Bonometti L."/>
            <person name="Westerberg I."/>
            <person name="Brannstrom I.O."/>
            <person name="Guillou S."/>
            <person name="Cros-Aarteil S."/>
            <person name="Calhoun S."/>
            <person name="Haridas S."/>
            <person name="Kuo A."/>
            <person name="Mondo S."/>
            <person name="Pangilinan J."/>
            <person name="Riley R."/>
            <person name="Labutti K."/>
            <person name="Andreopoulos B."/>
            <person name="Lipzen A."/>
            <person name="Chen C."/>
            <person name="Yanf M."/>
            <person name="Daum C."/>
            <person name="Ng V."/>
            <person name="Clum A."/>
            <person name="Ohm R."/>
            <person name="Martin F."/>
            <person name="Silar P."/>
            <person name="Natvig D."/>
            <person name="Lalanne C."/>
            <person name="Gautier V."/>
            <person name="Ament-Velasquez S.L."/>
            <person name="Kruys A."/>
            <person name="Hutchinson M.I."/>
            <person name="Powell A.J."/>
            <person name="Barry K."/>
            <person name="Miller A.N."/>
            <person name="Grigoriev I.V."/>
            <person name="Debuchy R."/>
            <person name="Gladieux P."/>
            <person name="Thoren M.H."/>
            <person name="Johannesson H."/>
        </authorList>
    </citation>
    <scope>NUCLEOTIDE SEQUENCE</scope>
    <source>
        <strain evidence="6">PSN243</strain>
    </source>
</reference>
<dbReference type="EMBL" id="MU865913">
    <property type="protein sequence ID" value="KAK4455938.1"/>
    <property type="molecule type" value="Genomic_DNA"/>
</dbReference>
<evidence type="ECO:0000313" key="7">
    <source>
        <dbReference type="Proteomes" id="UP001321760"/>
    </source>
</evidence>
<comment type="caution">
    <text evidence="6">The sequence shown here is derived from an EMBL/GenBank/DDBJ whole genome shotgun (WGS) entry which is preliminary data.</text>
</comment>
<dbReference type="AlphaFoldDB" id="A0AAV9H8W4"/>
<gene>
    <name evidence="6" type="ORF">QBC34DRAFT_373698</name>
</gene>
<dbReference type="InterPro" id="IPR012677">
    <property type="entry name" value="Nucleotide-bd_a/b_plait_sf"/>
</dbReference>
<feature type="compositionally biased region" description="Basic and acidic residues" evidence="3">
    <location>
        <begin position="235"/>
        <end position="265"/>
    </location>
</feature>
<dbReference type="Proteomes" id="UP001321760">
    <property type="component" value="Unassembled WGS sequence"/>
</dbReference>
<dbReference type="InterPro" id="IPR002075">
    <property type="entry name" value="NTF2_dom"/>
</dbReference>
<evidence type="ECO:0000256" key="3">
    <source>
        <dbReference type="SAM" id="MobiDB-lite"/>
    </source>
</evidence>
<feature type="compositionally biased region" description="Pro residues" evidence="3">
    <location>
        <begin position="308"/>
        <end position="322"/>
    </location>
</feature>
<keyword evidence="7" id="KW-1185">Reference proteome</keyword>
<feature type="region of interest" description="Disordered" evidence="3">
    <location>
        <begin position="444"/>
        <end position="520"/>
    </location>
</feature>
<name>A0AAV9H8W4_9PEZI</name>
<sequence length="520" mass="56367">MATNGVNHEQYAAHQTTDTPSQSNSKDLPKDEVGWYFVEQYYTTMSKSPEKLHLFYNKHSQFIYGQEAVVVPVQVGRQNIQKRIQELEFENCKVRISNVDSQGSEDHIVIQVIGETSNKAELPKKFVQTFVLAQQPSGYFVLNDILRYIRDEAEEETEEPGVPPTVPAVVETEEQVEEEAPVREEPPTKEAGPGELDAAFNQKLEEVNAAAALETSTSVAESTAAESVGEAQEPVEEKAEPIPEPEKVIEEIAEEEAKKPEEPKDPNPTPAVQAARPPVAPVVAEPEKPKERPKQMTWASRAAAAAGPPRPVVPKTSTPPVPTQTRAPVPIPAPTHAPAPPTQTAEPTPNSTTAAKDQSSEWQTAETKRQSRPQSMPAAPTENERASAYIKYVTDKVRDDDLRNALTAFGELTYFDINRAKNCAFVEFKTQAGYNAAMNANPHTVNGENITVEPRRPKANAYGGSNYSSTRGGGVPGRGRGGYEPQRSGSQGAGRGGFTGQSRGRGGAPRGRGASQAGNV</sequence>
<dbReference type="PANTHER" id="PTHR10693:SF20">
    <property type="entry name" value="AT27578P"/>
    <property type="match status" value="1"/>
</dbReference>
<feature type="compositionally biased region" description="Low complexity" evidence="3">
    <location>
        <begin position="511"/>
        <end position="520"/>
    </location>
</feature>
<dbReference type="PROSITE" id="PS50177">
    <property type="entry name" value="NTF2_DOMAIN"/>
    <property type="match status" value="1"/>
</dbReference>
<feature type="compositionally biased region" description="Gly residues" evidence="3">
    <location>
        <begin position="471"/>
        <end position="482"/>
    </location>
</feature>
<feature type="domain" description="NTF2" evidence="5">
    <location>
        <begin position="33"/>
        <end position="148"/>
    </location>
</feature>
<feature type="region of interest" description="Disordered" evidence="3">
    <location>
        <begin position="213"/>
        <end position="387"/>
    </location>
</feature>
<dbReference type="Pfam" id="PF02136">
    <property type="entry name" value="NTF2"/>
    <property type="match status" value="1"/>
</dbReference>
<reference evidence="6" key="1">
    <citation type="journal article" date="2023" name="Mol. Phylogenet. Evol.">
        <title>Genome-scale phylogeny and comparative genomics of the fungal order Sordariales.</title>
        <authorList>
            <person name="Hensen N."/>
            <person name="Bonometti L."/>
            <person name="Westerberg I."/>
            <person name="Brannstrom I.O."/>
            <person name="Guillou S."/>
            <person name="Cros-Aarteil S."/>
            <person name="Calhoun S."/>
            <person name="Haridas S."/>
            <person name="Kuo A."/>
            <person name="Mondo S."/>
            <person name="Pangilinan J."/>
            <person name="Riley R."/>
            <person name="LaButti K."/>
            <person name="Andreopoulos B."/>
            <person name="Lipzen A."/>
            <person name="Chen C."/>
            <person name="Yan M."/>
            <person name="Daum C."/>
            <person name="Ng V."/>
            <person name="Clum A."/>
            <person name="Steindorff A."/>
            <person name="Ohm R.A."/>
            <person name="Martin F."/>
            <person name="Silar P."/>
            <person name="Natvig D.O."/>
            <person name="Lalanne C."/>
            <person name="Gautier V."/>
            <person name="Ament-Velasquez S.L."/>
            <person name="Kruys A."/>
            <person name="Hutchinson M.I."/>
            <person name="Powell A.J."/>
            <person name="Barry K."/>
            <person name="Miller A.N."/>
            <person name="Grigoriev I.V."/>
            <person name="Debuchy R."/>
            <person name="Gladieux P."/>
            <person name="Hiltunen Thoren M."/>
            <person name="Johannesson H."/>
        </authorList>
    </citation>
    <scope>NUCLEOTIDE SEQUENCE</scope>
    <source>
        <strain evidence="6">PSN243</strain>
    </source>
</reference>